<comment type="caution">
    <text evidence="2">The sequence shown here is derived from an EMBL/GenBank/DDBJ whole genome shotgun (WGS) entry which is preliminary data.</text>
</comment>
<dbReference type="Proteomes" id="UP000594638">
    <property type="component" value="Unassembled WGS sequence"/>
</dbReference>
<keyword evidence="2" id="KW-0808">Transferase</keyword>
<dbReference type="PROSITE" id="PS50011">
    <property type="entry name" value="PROTEIN_KINASE_DOM"/>
    <property type="match status" value="1"/>
</dbReference>
<dbReference type="AlphaFoldDB" id="A0A8S0U3U6"/>
<gene>
    <name evidence="2" type="ORF">OLEA9_A091330</name>
</gene>
<protein>
    <submittedName>
        <fullName evidence="2">Receptor-like cytosolic serine threonine- kinase RBK2</fullName>
    </submittedName>
</protein>
<dbReference type="InterPro" id="IPR046958">
    <property type="entry name" value="RBK1/2/STUNTED"/>
</dbReference>
<dbReference type="InterPro" id="IPR011009">
    <property type="entry name" value="Kinase-like_dom_sf"/>
</dbReference>
<keyword evidence="3" id="KW-1185">Reference proteome</keyword>
<organism evidence="2 3">
    <name type="scientific">Olea europaea subsp. europaea</name>
    <dbReference type="NCBI Taxonomy" id="158383"/>
    <lineage>
        <taxon>Eukaryota</taxon>
        <taxon>Viridiplantae</taxon>
        <taxon>Streptophyta</taxon>
        <taxon>Embryophyta</taxon>
        <taxon>Tracheophyta</taxon>
        <taxon>Spermatophyta</taxon>
        <taxon>Magnoliopsida</taxon>
        <taxon>eudicotyledons</taxon>
        <taxon>Gunneridae</taxon>
        <taxon>Pentapetalae</taxon>
        <taxon>asterids</taxon>
        <taxon>lamiids</taxon>
        <taxon>Lamiales</taxon>
        <taxon>Oleaceae</taxon>
        <taxon>Oleeae</taxon>
        <taxon>Olea</taxon>
    </lineage>
</organism>
<dbReference type="PANTHER" id="PTHR47987">
    <property type="entry name" value="OS08G0249100 PROTEIN"/>
    <property type="match status" value="1"/>
</dbReference>
<dbReference type="InterPro" id="IPR008271">
    <property type="entry name" value="Ser/Thr_kinase_AS"/>
</dbReference>
<dbReference type="Pfam" id="PF07714">
    <property type="entry name" value="PK_Tyr_Ser-Thr"/>
    <property type="match status" value="1"/>
</dbReference>
<keyword evidence="2" id="KW-0675">Receptor</keyword>
<name>A0A8S0U3U6_OLEEU</name>
<evidence type="ECO:0000313" key="3">
    <source>
        <dbReference type="Proteomes" id="UP000594638"/>
    </source>
</evidence>
<sequence>MHLVLPLSINGSMLNGQREKLAWCLRYKIALGVASGITYLHKGCQRRIIHRDVKSDNICLLKILNLRYLPPELFMQCTVDEKTDVYAFGLLLLELITGQPVIDDSHQSLVMWAKPMLIGKNYAELVDPSLGEAYQKVKLASICIHQSSTERPKMSQVVRMLKGNEGILPIK</sequence>
<dbReference type="InterPro" id="IPR000719">
    <property type="entry name" value="Prot_kinase_dom"/>
</dbReference>
<evidence type="ECO:0000259" key="1">
    <source>
        <dbReference type="PROSITE" id="PS50011"/>
    </source>
</evidence>
<proteinExistence type="predicted"/>
<feature type="domain" description="Protein kinase" evidence="1">
    <location>
        <begin position="1"/>
        <end position="167"/>
    </location>
</feature>
<dbReference type="GO" id="GO:0004672">
    <property type="term" value="F:protein kinase activity"/>
    <property type="evidence" value="ECO:0007669"/>
    <property type="project" value="InterPro"/>
</dbReference>
<evidence type="ECO:0000313" key="2">
    <source>
        <dbReference type="EMBL" id="CAA3012038.1"/>
    </source>
</evidence>
<dbReference type="InterPro" id="IPR001245">
    <property type="entry name" value="Ser-Thr/Tyr_kinase_cat_dom"/>
</dbReference>
<keyword evidence="2" id="KW-0418">Kinase</keyword>
<dbReference type="OrthoDB" id="1730470at2759"/>
<dbReference type="SUPFAM" id="SSF56112">
    <property type="entry name" value="Protein kinase-like (PK-like)"/>
    <property type="match status" value="1"/>
</dbReference>
<dbReference type="GO" id="GO:0005524">
    <property type="term" value="F:ATP binding"/>
    <property type="evidence" value="ECO:0007669"/>
    <property type="project" value="InterPro"/>
</dbReference>
<dbReference type="PANTHER" id="PTHR47987:SF13">
    <property type="entry name" value="RECEPTOR-LIKE CYTOSOLIC SERINE_THREONINE-PROTEIN KINASE RBK2"/>
    <property type="match status" value="1"/>
</dbReference>
<dbReference type="Gramene" id="OE9A091330T1">
    <property type="protein sequence ID" value="OE9A091330C1"/>
    <property type="gene ID" value="OE9A091330"/>
</dbReference>
<dbReference type="Gene3D" id="1.10.510.10">
    <property type="entry name" value="Transferase(Phosphotransferase) domain 1"/>
    <property type="match status" value="2"/>
</dbReference>
<accession>A0A8S0U3U6</accession>
<reference evidence="2 3" key="1">
    <citation type="submission" date="2019-12" db="EMBL/GenBank/DDBJ databases">
        <authorList>
            <person name="Alioto T."/>
            <person name="Alioto T."/>
            <person name="Gomez Garrido J."/>
        </authorList>
    </citation>
    <scope>NUCLEOTIDE SEQUENCE [LARGE SCALE GENOMIC DNA]</scope>
</reference>
<dbReference type="PROSITE" id="PS00108">
    <property type="entry name" value="PROTEIN_KINASE_ST"/>
    <property type="match status" value="1"/>
</dbReference>
<dbReference type="EMBL" id="CACTIH010007388">
    <property type="protein sequence ID" value="CAA3012038.1"/>
    <property type="molecule type" value="Genomic_DNA"/>
</dbReference>